<dbReference type="Proteomes" id="UP000634136">
    <property type="component" value="Unassembled WGS sequence"/>
</dbReference>
<evidence type="ECO:0000313" key="1">
    <source>
        <dbReference type="EMBL" id="KAF7813073.1"/>
    </source>
</evidence>
<dbReference type="OrthoDB" id="1305855at2759"/>
<name>A0A834T0I4_9FABA</name>
<proteinExistence type="predicted"/>
<comment type="caution">
    <text evidence="1">The sequence shown here is derived from an EMBL/GenBank/DDBJ whole genome shotgun (WGS) entry which is preliminary data.</text>
</comment>
<sequence length="542" mass="62685">MRWFENGRTYGLTALLGDCAHTLFFYDDFDFYFFTLFGLKAWEDFLSSLAVPGVVGIIGGTYEVLDFGVWFWFTLSDISPYFHGRGGLKSGKIFLCLDSVALMKSWTLDASKGMGTLVALMKSWTLESDFGYLDFPDLKINQRHKPPMTLDFLSSIAVPGEDASKGTGLWFVDFLSSFAVPGVIRIIGYLFDNFFVGSLSNFCDIITHLATCHGAAFWEGTSEVTDLGFPKNFDEIHAFSAPFIYLLHEYSVGSDHCGTFDHSLILIRPHGMVDSGFRKDRPFRFSVSWLLHDDFPNVKDSWQMDWHWSLNTFQDKIKGWNRDVFGNIFRKKERLLRRLQGIHNRLSMGLNLFLSNLQEELWFEYENTQEEILWMQKSREQWIVNGDCNTRFFHVFTMVRRKRNKVDALKDERGDWVYDLEVLKMLFYKNLYSDELNGRRGLVNQKDALWARVLRAKYRCGDDLIPKVGRINTASRLWKGIVDSWKYVQEGMVWCIGDGKRVRFWSDPWLPNGVVLCHYSLVPLFDADLDKVAADFVSPSGS</sequence>
<protein>
    <submittedName>
        <fullName evidence="1">Ribonuclease H</fullName>
    </submittedName>
</protein>
<dbReference type="AlphaFoldDB" id="A0A834T0I4"/>
<keyword evidence="2" id="KW-1185">Reference proteome</keyword>
<dbReference type="EMBL" id="JAAIUW010000010">
    <property type="protein sequence ID" value="KAF7813073.1"/>
    <property type="molecule type" value="Genomic_DNA"/>
</dbReference>
<accession>A0A834T0I4</accession>
<gene>
    <name evidence="1" type="ORF">G2W53_034049</name>
</gene>
<reference evidence="1" key="1">
    <citation type="submission" date="2020-09" db="EMBL/GenBank/DDBJ databases">
        <title>Genome-Enabled Discovery of Anthraquinone Biosynthesis in Senna tora.</title>
        <authorList>
            <person name="Kang S.-H."/>
            <person name="Pandey R.P."/>
            <person name="Lee C.-M."/>
            <person name="Sim J.-S."/>
            <person name="Jeong J.-T."/>
            <person name="Choi B.-S."/>
            <person name="Jung M."/>
            <person name="Ginzburg D."/>
            <person name="Zhao K."/>
            <person name="Won S.Y."/>
            <person name="Oh T.-J."/>
            <person name="Yu Y."/>
            <person name="Kim N.-H."/>
            <person name="Lee O.R."/>
            <person name="Lee T.-H."/>
            <person name="Bashyal P."/>
            <person name="Kim T.-S."/>
            <person name="Lee W.-H."/>
            <person name="Kawkins C."/>
            <person name="Kim C.-K."/>
            <person name="Kim J.S."/>
            <person name="Ahn B.O."/>
            <person name="Rhee S.Y."/>
            <person name="Sohng J.K."/>
        </authorList>
    </citation>
    <scope>NUCLEOTIDE SEQUENCE</scope>
    <source>
        <tissue evidence="1">Leaf</tissue>
    </source>
</reference>
<evidence type="ECO:0000313" key="2">
    <source>
        <dbReference type="Proteomes" id="UP000634136"/>
    </source>
</evidence>
<organism evidence="1 2">
    <name type="scientific">Senna tora</name>
    <dbReference type="NCBI Taxonomy" id="362788"/>
    <lineage>
        <taxon>Eukaryota</taxon>
        <taxon>Viridiplantae</taxon>
        <taxon>Streptophyta</taxon>
        <taxon>Embryophyta</taxon>
        <taxon>Tracheophyta</taxon>
        <taxon>Spermatophyta</taxon>
        <taxon>Magnoliopsida</taxon>
        <taxon>eudicotyledons</taxon>
        <taxon>Gunneridae</taxon>
        <taxon>Pentapetalae</taxon>
        <taxon>rosids</taxon>
        <taxon>fabids</taxon>
        <taxon>Fabales</taxon>
        <taxon>Fabaceae</taxon>
        <taxon>Caesalpinioideae</taxon>
        <taxon>Cassia clade</taxon>
        <taxon>Senna</taxon>
    </lineage>
</organism>